<dbReference type="InterPro" id="IPR023209">
    <property type="entry name" value="DAO"/>
</dbReference>
<evidence type="ECO:0000256" key="1">
    <source>
        <dbReference type="ARBA" id="ARBA00001974"/>
    </source>
</evidence>
<comment type="similarity">
    <text evidence="2">Belongs to the DAMOX/DASOX family.</text>
</comment>
<feature type="binding site" evidence="6">
    <location>
        <begin position="46"/>
        <end position="48"/>
    </location>
    <ligand>
        <name>FAD</name>
        <dbReference type="ChEBI" id="CHEBI:57692"/>
    </ligand>
</feature>
<evidence type="ECO:0000256" key="5">
    <source>
        <dbReference type="ARBA" id="ARBA00023002"/>
    </source>
</evidence>
<dbReference type="SUPFAM" id="SSF51971">
    <property type="entry name" value="Nucleotide-binding domain"/>
    <property type="match status" value="1"/>
</dbReference>
<dbReference type="EMBL" id="UZAF01016526">
    <property type="protein sequence ID" value="VDO29646.1"/>
    <property type="molecule type" value="Genomic_DNA"/>
</dbReference>
<keyword evidence="9" id="KW-1185">Reference proteome</keyword>
<dbReference type="Gene3D" id="3.30.9.10">
    <property type="entry name" value="D-Amino Acid Oxidase, subunit A, domain 2"/>
    <property type="match status" value="1"/>
</dbReference>
<reference evidence="8 9" key="2">
    <citation type="submission" date="2018-11" db="EMBL/GenBank/DDBJ databases">
        <authorList>
            <consortium name="Pathogen Informatics"/>
        </authorList>
    </citation>
    <scope>NUCLEOTIDE SEQUENCE [LARGE SCALE GENOMIC DNA]</scope>
    <source>
        <strain evidence="8 9">MHpl1</strain>
    </source>
</reference>
<accession>A0A0N4W8U8</accession>
<dbReference type="InterPro" id="IPR006181">
    <property type="entry name" value="D-amino_acid_oxidase_CS"/>
</dbReference>
<dbReference type="PROSITE" id="PS00677">
    <property type="entry name" value="DAO"/>
    <property type="match status" value="1"/>
</dbReference>
<evidence type="ECO:0000256" key="3">
    <source>
        <dbReference type="ARBA" id="ARBA00022630"/>
    </source>
</evidence>
<proteinExistence type="inferred from homology"/>
<protein>
    <submittedName>
        <fullName evidence="10">DAO domain-containing protein</fullName>
    </submittedName>
</protein>
<comment type="cofactor">
    <cofactor evidence="1 6">
        <name>FAD</name>
        <dbReference type="ChEBI" id="CHEBI:57692"/>
    </cofactor>
</comment>
<dbReference type="OrthoDB" id="2015447at2759"/>
<dbReference type="PANTHER" id="PTHR11530:SF28">
    <property type="entry name" value="D-ASPARTATE OXIDASE 1"/>
    <property type="match status" value="1"/>
</dbReference>
<dbReference type="OMA" id="AVRGQTM"/>
<evidence type="ECO:0000313" key="9">
    <source>
        <dbReference type="Proteomes" id="UP000268014"/>
    </source>
</evidence>
<dbReference type="GO" id="GO:0003884">
    <property type="term" value="F:D-amino-acid oxidase activity"/>
    <property type="evidence" value="ECO:0007669"/>
    <property type="project" value="InterPro"/>
</dbReference>
<dbReference type="Pfam" id="PF01266">
    <property type="entry name" value="DAO"/>
    <property type="match status" value="1"/>
</dbReference>
<organism evidence="10">
    <name type="scientific">Haemonchus placei</name>
    <name type="common">Barber's pole worm</name>
    <dbReference type="NCBI Taxonomy" id="6290"/>
    <lineage>
        <taxon>Eukaryota</taxon>
        <taxon>Metazoa</taxon>
        <taxon>Ecdysozoa</taxon>
        <taxon>Nematoda</taxon>
        <taxon>Chromadorea</taxon>
        <taxon>Rhabditida</taxon>
        <taxon>Rhabditina</taxon>
        <taxon>Rhabditomorpha</taxon>
        <taxon>Strongyloidea</taxon>
        <taxon>Trichostrongylidae</taxon>
        <taxon>Haemonchus</taxon>
    </lineage>
</organism>
<feature type="binding site" evidence="6">
    <location>
        <begin position="34"/>
        <end position="35"/>
    </location>
    <ligand>
        <name>FAD</name>
        <dbReference type="ChEBI" id="CHEBI:57692"/>
    </ligand>
</feature>
<feature type="domain" description="FAD dependent oxidoreductase" evidence="7">
    <location>
        <begin position="3"/>
        <end position="320"/>
    </location>
</feature>
<gene>
    <name evidence="8" type="ORF">HPLM_LOCUS6656</name>
</gene>
<evidence type="ECO:0000256" key="2">
    <source>
        <dbReference type="ARBA" id="ARBA00006730"/>
    </source>
</evidence>
<reference evidence="10" key="1">
    <citation type="submission" date="2017-02" db="UniProtKB">
        <authorList>
            <consortium name="WormBaseParasite"/>
        </authorList>
    </citation>
    <scope>IDENTIFICATION</scope>
</reference>
<dbReference type="PIRSF" id="PIRSF000189">
    <property type="entry name" value="D-aa_oxidase"/>
    <property type="match status" value="1"/>
</dbReference>
<dbReference type="Proteomes" id="UP000268014">
    <property type="component" value="Unassembled WGS sequence"/>
</dbReference>
<keyword evidence="5" id="KW-0560">Oxidoreductase</keyword>
<evidence type="ECO:0000256" key="4">
    <source>
        <dbReference type="ARBA" id="ARBA00022827"/>
    </source>
</evidence>
<evidence type="ECO:0000313" key="10">
    <source>
        <dbReference type="WBParaSite" id="HPLM_0000666401-mRNA-1"/>
    </source>
</evidence>
<dbReference type="WBParaSite" id="HPLM_0000666401-mRNA-1">
    <property type="protein sequence ID" value="HPLM_0000666401-mRNA-1"/>
    <property type="gene ID" value="HPLM_0000666401"/>
</dbReference>
<evidence type="ECO:0000259" key="7">
    <source>
        <dbReference type="Pfam" id="PF01266"/>
    </source>
</evidence>
<dbReference type="GO" id="GO:0005737">
    <property type="term" value="C:cytoplasm"/>
    <property type="evidence" value="ECO:0007669"/>
    <property type="project" value="TreeGrafter"/>
</dbReference>
<dbReference type="GO" id="GO:0019478">
    <property type="term" value="P:D-amino acid catabolic process"/>
    <property type="evidence" value="ECO:0007669"/>
    <property type="project" value="TreeGrafter"/>
</dbReference>
<keyword evidence="3" id="KW-0285">Flavoprotein</keyword>
<dbReference type="STRING" id="6290.A0A0N4W8U8"/>
<feature type="binding site" evidence="6">
    <location>
        <position position="306"/>
    </location>
    <ligand>
        <name>D-dopa</name>
        <dbReference type="ChEBI" id="CHEBI:149689"/>
    </ligand>
</feature>
<feature type="binding site" evidence="6">
    <location>
        <position position="275"/>
    </location>
    <ligand>
        <name>D-dopa</name>
        <dbReference type="ChEBI" id="CHEBI:149689"/>
    </ligand>
</feature>
<dbReference type="SUPFAM" id="SSF54373">
    <property type="entry name" value="FAD-linked reductases, C-terminal domain"/>
    <property type="match status" value="1"/>
</dbReference>
<name>A0A0N4W8U8_HAEPC</name>
<keyword evidence="4 6" id="KW-0274">FAD</keyword>
<dbReference type="AlphaFoldDB" id="A0A0N4W8U8"/>
<dbReference type="Gene3D" id="3.40.50.720">
    <property type="entry name" value="NAD(P)-binding Rossmann-like Domain"/>
    <property type="match status" value="1"/>
</dbReference>
<dbReference type="PANTHER" id="PTHR11530">
    <property type="entry name" value="D-AMINO ACID OXIDASE"/>
    <property type="match status" value="1"/>
</dbReference>
<feature type="binding site" evidence="6">
    <location>
        <begin position="305"/>
        <end position="310"/>
    </location>
    <ligand>
        <name>FAD</name>
        <dbReference type="ChEBI" id="CHEBI:57692"/>
    </ligand>
</feature>
<sequence length="333" mass="37311">MTRVAIVGEGVIGTSTALALKKLRPNVQITIFHDRPFEKACSAMPAGLFRFDNLNDRADAKTTFDWYAELCRQKPGTVTGVKLVSGHIQSDDIEALKGQERAYGDIVYNFRYLTEREIESLFPDPSRYAIHFTSYAAEGNQYVPFLKKQLFSAGVVFVRRTINSIDELAEEGFDFIVNCAGLNAGKLAGDDDGVYPIRGVAFEVEAPWHKHFNYRDFSTFTIPKNNCIIVGSVKQANRNDTEVTDEDRHEIWERYGKLHPAMKGAKILSEWCGLRPARASIRVEAREKTTKTGKKYTLVHHYGHGGHGFTIGWGTACRAAALIDQALMEKAKL</sequence>
<dbReference type="InterPro" id="IPR006076">
    <property type="entry name" value="FAD-dep_OxRdtase"/>
</dbReference>
<evidence type="ECO:0000256" key="6">
    <source>
        <dbReference type="PIRSR" id="PIRSR000189-1"/>
    </source>
</evidence>
<dbReference type="GO" id="GO:0071949">
    <property type="term" value="F:FAD binding"/>
    <property type="evidence" value="ECO:0007669"/>
    <property type="project" value="InterPro"/>
</dbReference>
<evidence type="ECO:0000313" key="8">
    <source>
        <dbReference type="EMBL" id="VDO29646.1"/>
    </source>
</evidence>